<dbReference type="FunFam" id="3.20.20.70:FF:000075">
    <property type="entry name" value="Tryptophan biosynthesis protein TRP1"/>
    <property type="match status" value="1"/>
</dbReference>
<comment type="similarity">
    <text evidence="3 10">Belongs to the TrpF family.</text>
</comment>
<dbReference type="PANTHER" id="PTHR42894">
    <property type="entry name" value="N-(5'-PHOSPHORIBOSYL)ANTHRANILATE ISOMERASE"/>
    <property type="match status" value="1"/>
</dbReference>
<reference evidence="12 13" key="1">
    <citation type="submission" date="2017-09" db="EMBL/GenBank/DDBJ databases">
        <title>Evaluation of Pacific Biosciences Sequencing Technology to Finishing C. thermocellum Genome Sequences.</title>
        <authorList>
            <person name="Brown S."/>
        </authorList>
    </citation>
    <scope>NUCLEOTIDE SEQUENCE [LARGE SCALE GENOMIC DNA]</scope>
    <source>
        <strain evidence="12 13">AD2</strain>
    </source>
</reference>
<dbReference type="Proteomes" id="UP000223596">
    <property type="component" value="Unassembled WGS sequence"/>
</dbReference>
<dbReference type="SMR" id="A0AB36TFF6"/>
<evidence type="ECO:0000256" key="5">
    <source>
        <dbReference type="ARBA" id="ARBA00022272"/>
    </source>
</evidence>
<dbReference type="Pfam" id="PF00697">
    <property type="entry name" value="PRAI"/>
    <property type="match status" value="1"/>
</dbReference>
<feature type="domain" description="N-(5'phosphoribosyl) anthranilate isomerase (PRAI)" evidence="11">
    <location>
        <begin position="4"/>
        <end position="206"/>
    </location>
</feature>
<dbReference type="RefSeq" id="WP_003517200.1">
    <property type="nucleotide sequence ID" value="NZ_CP013828.1"/>
</dbReference>
<gene>
    <name evidence="10" type="primary">trpF</name>
    <name evidence="12" type="ORF">M972_111412</name>
</gene>
<dbReference type="HAMAP" id="MF_00135">
    <property type="entry name" value="PRAI"/>
    <property type="match status" value="1"/>
</dbReference>
<dbReference type="Gene3D" id="3.20.20.70">
    <property type="entry name" value="Aldolase class I"/>
    <property type="match status" value="1"/>
</dbReference>
<comment type="caution">
    <text evidence="12">The sequence shown here is derived from an EMBL/GenBank/DDBJ whole genome shotgun (WGS) entry which is preliminary data.</text>
</comment>
<evidence type="ECO:0000256" key="8">
    <source>
        <dbReference type="ARBA" id="ARBA00023141"/>
    </source>
</evidence>
<dbReference type="EMBL" id="PDBW01000001">
    <property type="protein sequence ID" value="PFH02627.1"/>
    <property type="molecule type" value="Genomic_DNA"/>
</dbReference>
<dbReference type="EC" id="5.3.1.24" evidence="4 10"/>
<dbReference type="AlphaFoldDB" id="A0AB36TFF6"/>
<evidence type="ECO:0000256" key="4">
    <source>
        <dbReference type="ARBA" id="ARBA00012572"/>
    </source>
</evidence>
<evidence type="ECO:0000256" key="10">
    <source>
        <dbReference type="HAMAP-Rule" id="MF_00135"/>
    </source>
</evidence>
<dbReference type="InterPro" id="IPR001240">
    <property type="entry name" value="PRAI_dom"/>
</dbReference>
<dbReference type="PANTHER" id="PTHR42894:SF1">
    <property type="entry name" value="N-(5'-PHOSPHORIBOSYL)ANTHRANILATE ISOMERASE"/>
    <property type="match status" value="1"/>
</dbReference>
<evidence type="ECO:0000256" key="9">
    <source>
        <dbReference type="ARBA" id="ARBA00023235"/>
    </source>
</evidence>
<evidence type="ECO:0000256" key="1">
    <source>
        <dbReference type="ARBA" id="ARBA00001164"/>
    </source>
</evidence>
<sequence length="218" mass="24220">MTCVKICGLRRKEDIDYVNLYKPQFAGFVFAESRRKVSKETARMLVKALLPQIKSVGIFVNEKKETVAEIVKYTGLDCVQLHGDETPEYVEKLKELLGRITEKRIEIWKAVRVKNKESLEIISEFDVDAFLLDAYVEGSYGGAGAVFDWQLAADVAAGHERIILAGGLNPENVKTAVAKVKPYGVDVSSGVETDGFKDAEKIRDFIMKVREADGGVLS</sequence>
<dbReference type="GO" id="GO:0000162">
    <property type="term" value="P:L-tryptophan biosynthetic process"/>
    <property type="evidence" value="ECO:0007669"/>
    <property type="project" value="UniProtKB-UniRule"/>
</dbReference>
<keyword evidence="9 10" id="KW-0413">Isomerase</keyword>
<evidence type="ECO:0000256" key="3">
    <source>
        <dbReference type="ARBA" id="ARBA00007571"/>
    </source>
</evidence>
<dbReference type="GO" id="GO:0004640">
    <property type="term" value="F:phosphoribosylanthranilate isomerase activity"/>
    <property type="evidence" value="ECO:0007669"/>
    <property type="project" value="UniProtKB-UniRule"/>
</dbReference>
<evidence type="ECO:0000313" key="13">
    <source>
        <dbReference type="Proteomes" id="UP000223596"/>
    </source>
</evidence>
<evidence type="ECO:0000256" key="6">
    <source>
        <dbReference type="ARBA" id="ARBA00022605"/>
    </source>
</evidence>
<dbReference type="InterPro" id="IPR011060">
    <property type="entry name" value="RibuloseP-bd_barrel"/>
</dbReference>
<organism evidence="12 13">
    <name type="scientific">Acetivibrio thermocellus AD2</name>
    <dbReference type="NCBI Taxonomy" id="1138384"/>
    <lineage>
        <taxon>Bacteria</taxon>
        <taxon>Bacillati</taxon>
        <taxon>Bacillota</taxon>
        <taxon>Clostridia</taxon>
        <taxon>Eubacteriales</taxon>
        <taxon>Oscillospiraceae</taxon>
        <taxon>Acetivibrio</taxon>
    </lineage>
</organism>
<comment type="catalytic activity">
    <reaction evidence="1 10">
        <text>N-(5-phospho-beta-D-ribosyl)anthranilate = 1-(2-carboxyphenylamino)-1-deoxy-D-ribulose 5-phosphate</text>
        <dbReference type="Rhea" id="RHEA:21540"/>
        <dbReference type="ChEBI" id="CHEBI:18277"/>
        <dbReference type="ChEBI" id="CHEBI:58613"/>
        <dbReference type="EC" id="5.3.1.24"/>
    </reaction>
</comment>
<name>A0AB36TFF6_ACETH</name>
<dbReference type="InterPro" id="IPR044643">
    <property type="entry name" value="TrpF_fam"/>
</dbReference>
<keyword evidence="7 10" id="KW-0822">Tryptophan biosynthesis</keyword>
<dbReference type="SUPFAM" id="SSF51366">
    <property type="entry name" value="Ribulose-phoshate binding barrel"/>
    <property type="match status" value="1"/>
</dbReference>
<dbReference type="CDD" id="cd00405">
    <property type="entry name" value="PRAI"/>
    <property type="match status" value="1"/>
</dbReference>
<evidence type="ECO:0000256" key="7">
    <source>
        <dbReference type="ARBA" id="ARBA00022822"/>
    </source>
</evidence>
<evidence type="ECO:0000256" key="2">
    <source>
        <dbReference type="ARBA" id="ARBA00004664"/>
    </source>
</evidence>
<comment type="pathway">
    <text evidence="2 10">Amino-acid biosynthesis; L-tryptophan biosynthesis; L-tryptophan from chorismate: step 3/5.</text>
</comment>
<keyword evidence="8 10" id="KW-0057">Aromatic amino acid biosynthesis</keyword>
<proteinExistence type="inferred from homology"/>
<keyword evidence="6 10" id="KW-0028">Amino-acid biosynthesis</keyword>
<protein>
    <recommendedName>
        <fullName evidence="5 10">N-(5'-phosphoribosyl)anthranilate isomerase</fullName>
        <shortName evidence="10">PRAI</shortName>
        <ecNumber evidence="4 10">5.3.1.24</ecNumber>
    </recommendedName>
</protein>
<dbReference type="GeneID" id="35804337"/>
<evidence type="ECO:0000313" key="12">
    <source>
        <dbReference type="EMBL" id="PFH02627.1"/>
    </source>
</evidence>
<evidence type="ECO:0000259" key="11">
    <source>
        <dbReference type="Pfam" id="PF00697"/>
    </source>
</evidence>
<dbReference type="InterPro" id="IPR013785">
    <property type="entry name" value="Aldolase_TIM"/>
</dbReference>
<accession>A0AB36TFF6</accession>